<dbReference type="GO" id="GO:0007032">
    <property type="term" value="P:endosome organization"/>
    <property type="evidence" value="ECO:0007669"/>
    <property type="project" value="TreeGrafter"/>
</dbReference>
<proteinExistence type="predicted"/>
<dbReference type="GO" id="GO:0016197">
    <property type="term" value="P:endosomal transport"/>
    <property type="evidence" value="ECO:0007669"/>
    <property type="project" value="TreeGrafter"/>
</dbReference>
<dbReference type="PANTHER" id="PTHR31409">
    <property type="entry name" value="WASH COMPLEX SUBUNIT 4"/>
    <property type="match status" value="1"/>
</dbReference>
<evidence type="ECO:0000313" key="3">
    <source>
        <dbReference type="EMBL" id="CAD7202509.1"/>
    </source>
</evidence>
<dbReference type="GO" id="GO:0005768">
    <property type="term" value="C:endosome"/>
    <property type="evidence" value="ECO:0007669"/>
    <property type="project" value="TreeGrafter"/>
</dbReference>
<dbReference type="Pfam" id="PF14744">
    <property type="entry name" value="WASH-7_mid"/>
    <property type="match status" value="1"/>
</dbReference>
<gene>
    <name evidence="3" type="ORF">TDIB3V08_LOCUS8691</name>
</gene>
<accession>A0A7R8VTQ9</accession>
<dbReference type="Pfam" id="PF14745">
    <property type="entry name" value="WASH-4_N"/>
    <property type="match status" value="1"/>
</dbReference>
<evidence type="ECO:0000259" key="2">
    <source>
        <dbReference type="Pfam" id="PF14745"/>
    </source>
</evidence>
<dbReference type="InterPro" id="IPR027307">
    <property type="entry name" value="WASH7"/>
</dbReference>
<dbReference type="InterPro" id="IPR028282">
    <property type="entry name" value="WASH-7_central"/>
</dbReference>
<reference evidence="3" key="1">
    <citation type="submission" date="2020-11" db="EMBL/GenBank/DDBJ databases">
        <authorList>
            <person name="Tran Van P."/>
        </authorList>
    </citation>
    <scope>NUCLEOTIDE SEQUENCE</scope>
</reference>
<evidence type="ECO:0000259" key="1">
    <source>
        <dbReference type="Pfam" id="PF14744"/>
    </source>
</evidence>
<name>A0A7R8VTQ9_TIMDO</name>
<organism evidence="3">
    <name type="scientific">Timema douglasi</name>
    <name type="common">Walking stick</name>
    <dbReference type="NCBI Taxonomy" id="61478"/>
    <lineage>
        <taxon>Eukaryota</taxon>
        <taxon>Metazoa</taxon>
        <taxon>Ecdysozoa</taxon>
        <taxon>Arthropoda</taxon>
        <taxon>Hexapoda</taxon>
        <taxon>Insecta</taxon>
        <taxon>Pterygota</taxon>
        <taxon>Neoptera</taxon>
        <taxon>Polyneoptera</taxon>
        <taxon>Phasmatodea</taxon>
        <taxon>Timematodea</taxon>
        <taxon>Timematoidea</taxon>
        <taxon>Timematidae</taxon>
        <taxon>Timema</taxon>
    </lineage>
</organism>
<sequence length="409" mass="47925">MGGTDWDFDRSEDESQKVVGEIQLRMYGQFLEKYSLQLQEIKDALENNKKDFWDMSIDPASLQRAVEQSFTAIKIDVGKNVLLAEELHLYLKISLNTLESKFTEQLDFESAELWVKLSSLYILNFNLFGTSDKRMNKQLLEFSKKIPSVTLYGNVLWYPEHFLVTHLPHMNKLIDKKAQQSSMLNQQNYLQQKSQSLQKDTQTFIFQICFWTVQLESTLQQESSSLKLEDLNQRCDLFLQKSLIQDKHYSEKHLDILSSLVLVEKVLHGPGTKERRLIARLALSAANQIRIFREDELSALNSILYKLDMMCDIQEKLADACNCSFFYWHRIILPAYFSNIYEMKVDLHRLEVLKPLCQEVETNLRLHVHSHLQLDDRNPFRGAIHDCSPFLTLKPLRFFNNYINIKGIL</sequence>
<feature type="domain" description="WASH complex subunit 7 central" evidence="1">
    <location>
        <begin position="349"/>
        <end position="406"/>
    </location>
</feature>
<dbReference type="EMBL" id="OA569462">
    <property type="protein sequence ID" value="CAD7202509.1"/>
    <property type="molecule type" value="Genomic_DNA"/>
</dbReference>
<dbReference type="GO" id="GO:0071203">
    <property type="term" value="C:WASH complex"/>
    <property type="evidence" value="ECO:0007669"/>
    <property type="project" value="InterPro"/>
</dbReference>
<dbReference type="AlphaFoldDB" id="A0A7R8VTQ9"/>
<protein>
    <submittedName>
        <fullName evidence="3">Uncharacterized protein</fullName>
    </submittedName>
</protein>
<dbReference type="InterPro" id="IPR028191">
    <property type="entry name" value="WASH-4_N"/>
</dbReference>
<feature type="domain" description="WASH complex subunit 4 N-terminal" evidence="2">
    <location>
        <begin position="63"/>
        <end position="240"/>
    </location>
</feature>
<dbReference type="PANTHER" id="PTHR31409:SF0">
    <property type="entry name" value="WASH COMPLEX SUBUNIT 4"/>
    <property type="match status" value="1"/>
</dbReference>